<proteinExistence type="predicted"/>
<reference evidence="1" key="1">
    <citation type="submission" date="2023-07" db="EMBL/GenBank/DDBJ databases">
        <title>Chromosome-level genome assembly of Artemia franciscana.</title>
        <authorList>
            <person name="Jo E."/>
        </authorList>
    </citation>
    <scope>NUCLEOTIDE SEQUENCE</scope>
    <source>
        <tissue evidence="1">Whole body</tissue>
    </source>
</reference>
<sequence>MEDQEVLPLQIVHEMFNLLNNPVPSEVFKDIRIHSQADIVAAAAMAVEYLNETHTKDEDFVSVVNQTSDKTFKENFSLERPAYNALLKVMRSEEDLMELFYPREKGIQRRLDLLFRNLELRLSE</sequence>
<gene>
    <name evidence="1" type="ORF">QYM36_019930</name>
</gene>
<accession>A0AA88KQN0</accession>
<dbReference type="AlphaFoldDB" id="A0AA88KQN0"/>
<evidence type="ECO:0000313" key="2">
    <source>
        <dbReference type="Proteomes" id="UP001187531"/>
    </source>
</evidence>
<keyword evidence="2" id="KW-1185">Reference proteome</keyword>
<dbReference type="EMBL" id="JAVRJZ010004971">
    <property type="protein sequence ID" value="KAK2701413.1"/>
    <property type="molecule type" value="Genomic_DNA"/>
</dbReference>
<protein>
    <submittedName>
        <fullName evidence="1">Uncharacterized protein</fullName>
    </submittedName>
</protein>
<name>A0AA88KQN0_ARTSF</name>
<comment type="caution">
    <text evidence="1">The sequence shown here is derived from an EMBL/GenBank/DDBJ whole genome shotgun (WGS) entry which is preliminary data.</text>
</comment>
<organism evidence="1 2">
    <name type="scientific">Artemia franciscana</name>
    <name type="common">Brine shrimp</name>
    <name type="synonym">Artemia sanfranciscana</name>
    <dbReference type="NCBI Taxonomy" id="6661"/>
    <lineage>
        <taxon>Eukaryota</taxon>
        <taxon>Metazoa</taxon>
        <taxon>Ecdysozoa</taxon>
        <taxon>Arthropoda</taxon>
        <taxon>Crustacea</taxon>
        <taxon>Branchiopoda</taxon>
        <taxon>Anostraca</taxon>
        <taxon>Artemiidae</taxon>
        <taxon>Artemia</taxon>
    </lineage>
</organism>
<dbReference type="Proteomes" id="UP001187531">
    <property type="component" value="Unassembled WGS sequence"/>
</dbReference>
<evidence type="ECO:0000313" key="1">
    <source>
        <dbReference type="EMBL" id="KAK2701413.1"/>
    </source>
</evidence>